<evidence type="ECO:0000313" key="4">
    <source>
        <dbReference type="Proteomes" id="UP000835052"/>
    </source>
</evidence>
<feature type="compositionally biased region" description="Polar residues" evidence="1">
    <location>
        <begin position="39"/>
        <end position="64"/>
    </location>
</feature>
<dbReference type="EMBL" id="CAJGYM010000076">
    <property type="protein sequence ID" value="CAD6196613.1"/>
    <property type="molecule type" value="Genomic_DNA"/>
</dbReference>
<feature type="signal peptide" evidence="2">
    <location>
        <begin position="1"/>
        <end position="19"/>
    </location>
</feature>
<feature type="compositionally biased region" description="Basic and acidic residues" evidence="1">
    <location>
        <begin position="65"/>
        <end position="90"/>
    </location>
</feature>
<reference evidence="3" key="1">
    <citation type="submission" date="2020-10" db="EMBL/GenBank/DDBJ databases">
        <authorList>
            <person name="Kikuchi T."/>
        </authorList>
    </citation>
    <scope>NUCLEOTIDE SEQUENCE</scope>
    <source>
        <strain evidence="3">NKZ352</strain>
    </source>
</reference>
<organism evidence="3 4">
    <name type="scientific">Caenorhabditis auriculariae</name>
    <dbReference type="NCBI Taxonomy" id="2777116"/>
    <lineage>
        <taxon>Eukaryota</taxon>
        <taxon>Metazoa</taxon>
        <taxon>Ecdysozoa</taxon>
        <taxon>Nematoda</taxon>
        <taxon>Chromadorea</taxon>
        <taxon>Rhabditida</taxon>
        <taxon>Rhabditina</taxon>
        <taxon>Rhabditomorpha</taxon>
        <taxon>Rhabditoidea</taxon>
        <taxon>Rhabditidae</taxon>
        <taxon>Peloderinae</taxon>
        <taxon>Caenorhabditis</taxon>
    </lineage>
</organism>
<comment type="caution">
    <text evidence="3">The sequence shown here is derived from an EMBL/GenBank/DDBJ whole genome shotgun (WGS) entry which is preliminary data.</text>
</comment>
<evidence type="ECO:0000256" key="1">
    <source>
        <dbReference type="SAM" id="MobiDB-lite"/>
    </source>
</evidence>
<dbReference type="AlphaFoldDB" id="A0A8S1HQ78"/>
<feature type="region of interest" description="Disordered" evidence="1">
    <location>
        <begin position="21"/>
        <end position="129"/>
    </location>
</feature>
<gene>
    <name evidence="3" type="ORF">CAUJ_LOCUS12527</name>
</gene>
<protein>
    <recommendedName>
        <fullName evidence="5">Secreted protein</fullName>
    </recommendedName>
</protein>
<name>A0A8S1HQ78_9PELO</name>
<accession>A0A8S1HQ78</accession>
<evidence type="ECO:0000313" key="3">
    <source>
        <dbReference type="EMBL" id="CAD6196613.1"/>
    </source>
</evidence>
<evidence type="ECO:0008006" key="5">
    <source>
        <dbReference type="Google" id="ProtNLM"/>
    </source>
</evidence>
<proteinExistence type="predicted"/>
<feature type="chain" id="PRO_5035925058" description="Secreted protein" evidence="2">
    <location>
        <begin position="20"/>
        <end position="184"/>
    </location>
</feature>
<evidence type="ECO:0000256" key="2">
    <source>
        <dbReference type="SAM" id="SignalP"/>
    </source>
</evidence>
<sequence length="184" mass="20269">MILLWAVVWTATALTAVSGCRSRDSKKGDKRLNRDKNHTISGATSTSKNSKHNTVSNSQSVENTKSVEAKSKDNGEKEFKKGAGKAEKRTTAQPAAAAKQRQRNNMPSTKTAKIPENPSLRGEVPSSNATMHESERKRALQQMHGERFCAKAGDTDAEHRIFVHSRELDHCRLQVGLGKLLYVS</sequence>
<feature type="compositionally biased region" description="Basic and acidic residues" evidence="1">
    <location>
        <begin position="21"/>
        <end position="38"/>
    </location>
</feature>
<keyword evidence="4" id="KW-1185">Reference proteome</keyword>
<keyword evidence="2" id="KW-0732">Signal</keyword>
<dbReference type="Proteomes" id="UP000835052">
    <property type="component" value="Unassembled WGS sequence"/>
</dbReference>